<reference evidence="1 2" key="1">
    <citation type="submission" date="2024-01" db="EMBL/GenBank/DDBJ databases">
        <title>Genome assemblies of Stephania.</title>
        <authorList>
            <person name="Yang L."/>
        </authorList>
    </citation>
    <scope>NUCLEOTIDE SEQUENCE [LARGE SCALE GENOMIC DNA]</scope>
    <source>
        <strain evidence="1">JXDWG</strain>
        <tissue evidence="1">Leaf</tissue>
    </source>
</reference>
<sequence length="116" mass="13911">MDEASLAEGKIGGSGTNADNRRFYKITFHERHRKVVTEMYLMHVREQGNKIKMANRQRKLYTNNRKERWNGYWRNMWSHVAFEHPSMFQTLAMDPMKKMEIVDDLITFSKGKDYYA</sequence>
<evidence type="ECO:0000313" key="2">
    <source>
        <dbReference type="Proteomes" id="UP001419268"/>
    </source>
</evidence>
<dbReference type="PANTHER" id="PTHR23070">
    <property type="entry name" value="BCS1 AAA-TYPE ATPASE"/>
    <property type="match status" value="1"/>
</dbReference>
<organism evidence="1 2">
    <name type="scientific">Stephania cephalantha</name>
    <dbReference type="NCBI Taxonomy" id="152367"/>
    <lineage>
        <taxon>Eukaryota</taxon>
        <taxon>Viridiplantae</taxon>
        <taxon>Streptophyta</taxon>
        <taxon>Embryophyta</taxon>
        <taxon>Tracheophyta</taxon>
        <taxon>Spermatophyta</taxon>
        <taxon>Magnoliopsida</taxon>
        <taxon>Ranunculales</taxon>
        <taxon>Menispermaceae</taxon>
        <taxon>Menispermoideae</taxon>
        <taxon>Cissampelideae</taxon>
        <taxon>Stephania</taxon>
    </lineage>
</organism>
<name>A0AAP0IR78_9MAGN</name>
<protein>
    <submittedName>
        <fullName evidence="1">Uncharacterized protein</fullName>
    </submittedName>
</protein>
<proteinExistence type="predicted"/>
<gene>
    <name evidence="1" type="ORF">Scep_017616</name>
</gene>
<dbReference type="AlphaFoldDB" id="A0AAP0IR78"/>
<evidence type="ECO:0000313" key="1">
    <source>
        <dbReference type="EMBL" id="KAK9119523.1"/>
    </source>
</evidence>
<dbReference type="EMBL" id="JBBNAG010000007">
    <property type="protein sequence ID" value="KAK9119523.1"/>
    <property type="molecule type" value="Genomic_DNA"/>
</dbReference>
<keyword evidence="2" id="KW-1185">Reference proteome</keyword>
<accession>A0AAP0IR78</accession>
<dbReference type="Proteomes" id="UP001419268">
    <property type="component" value="Unassembled WGS sequence"/>
</dbReference>
<comment type="caution">
    <text evidence="1">The sequence shown here is derived from an EMBL/GenBank/DDBJ whole genome shotgun (WGS) entry which is preliminary data.</text>
</comment>
<dbReference type="InterPro" id="IPR050747">
    <property type="entry name" value="Mitochondrial_chaperone_BCS1"/>
</dbReference>